<dbReference type="KEGG" id="nnu:104598846"/>
<dbReference type="FunCoup" id="A0A1U8ABC4">
    <property type="interactions" value="181"/>
</dbReference>
<dbReference type="RefSeq" id="XP_010259395.1">
    <property type="nucleotide sequence ID" value="XM_010261093.2"/>
</dbReference>
<feature type="compositionally biased region" description="Polar residues" evidence="7">
    <location>
        <begin position="251"/>
        <end position="264"/>
    </location>
</feature>
<dbReference type="GeneID" id="104598846"/>
<evidence type="ECO:0000256" key="3">
    <source>
        <dbReference type="ARBA" id="ARBA00022729"/>
    </source>
</evidence>
<keyword evidence="9" id="KW-1185">Reference proteome</keyword>
<dbReference type="Proteomes" id="UP000189703">
    <property type="component" value="Unplaced"/>
</dbReference>
<evidence type="ECO:0000313" key="9">
    <source>
        <dbReference type="Proteomes" id="UP000189703"/>
    </source>
</evidence>
<comment type="subcellular location">
    <subcellularLocation>
        <location evidence="1">Endomembrane system</location>
        <topology evidence="1">Multi-pass membrane protein</topology>
    </subcellularLocation>
</comment>
<reference evidence="10" key="1">
    <citation type="submission" date="2025-08" db="UniProtKB">
        <authorList>
            <consortium name="RefSeq"/>
        </authorList>
    </citation>
    <scope>IDENTIFICATION</scope>
</reference>
<keyword evidence="3" id="KW-0732">Signal</keyword>
<dbReference type="PANTHER" id="PTHR31769">
    <property type="entry name" value="OS07G0462200 PROTEIN-RELATED"/>
    <property type="match status" value="1"/>
</dbReference>
<accession>A0A1U8ABC4</accession>
<keyword evidence="5 8" id="KW-0472">Membrane</keyword>
<feature type="transmembrane region" description="Helical" evidence="8">
    <location>
        <begin position="172"/>
        <end position="193"/>
    </location>
</feature>
<evidence type="ECO:0000256" key="7">
    <source>
        <dbReference type="SAM" id="MobiDB-lite"/>
    </source>
</evidence>
<proteinExistence type="inferred from homology"/>
<keyword evidence="2 8" id="KW-0812">Transmembrane</keyword>
<sequence>MAVTHADLASSRRSTDLGSKTGAFLLVVSILCGLLCFILCLLAETTRSDVTWMLLSSNEERRHACIYSDSGKTPLLCAGGAFLSLAIAMIVEHAYIHAAVYNNLIPSTLIALNNSGFCLSRSLSWQAGFFFLTTLMCFAVTEVILLIGLGIESGHLNEWSRPRTSCLVVREGLFSAAGVSGLTTVFLASGLYLTALRAQRLQEHEDNVRREALDASVLYADHASPPITANGAENTHVRQEYDDHPLPNRDPQPSLTLNKIMNPV</sequence>
<evidence type="ECO:0000256" key="2">
    <source>
        <dbReference type="ARBA" id="ARBA00022692"/>
    </source>
</evidence>
<feature type="transmembrane region" description="Helical" evidence="8">
    <location>
        <begin position="75"/>
        <end position="96"/>
    </location>
</feature>
<evidence type="ECO:0000256" key="5">
    <source>
        <dbReference type="ARBA" id="ARBA00023136"/>
    </source>
</evidence>
<evidence type="ECO:0000256" key="1">
    <source>
        <dbReference type="ARBA" id="ARBA00004127"/>
    </source>
</evidence>
<dbReference type="Pfam" id="PF06749">
    <property type="entry name" value="DUF1218"/>
    <property type="match status" value="1"/>
</dbReference>
<dbReference type="InterPro" id="IPR052222">
    <property type="entry name" value="DESIGUAL"/>
</dbReference>
<dbReference type="InterPro" id="IPR009606">
    <property type="entry name" value="DEAL/Modifying_wall_lignin1/2"/>
</dbReference>
<gene>
    <name evidence="10" type="primary">LOC104598846</name>
</gene>
<evidence type="ECO:0000256" key="4">
    <source>
        <dbReference type="ARBA" id="ARBA00022989"/>
    </source>
</evidence>
<comment type="similarity">
    <text evidence="6">Belongs to the DESIGUAL family.</text>
</comment>
<keyword evidence="4 8" id="KW-1133">Transmembrane helix</keyword>
<evidence type="ECO:0000256" key="8">
    <source>
        <dbReference type="SAM" id="Phobius"/>
    </source>
</evidence>
<evidence type="ECO:0000256" key="6">
    <source>
        <dbReference type="ARBA" id="ARBA00029467"/>
    </source>
</evidence>
<protein>
    <submittedName>
        <fullName evidence="10">Uncharacterized protein LOC104598846</fullName>
    </submittedName>
</protein>
<dbReference type="eggNOG" id="ENOG502QRFH">
    <property type="taxonomic scope" value="Eukaryota"/>
</dbReference>
<organism evidence="9 10">
    <name type="scientific">Nelumbo nucifera</name>
    <name type="common">Sacred lotus</name>
    <dbReference type="NCBI Taxonomy" id="4432"/>
    <lineage>
        <taxon>Eukaryota</taxon>
        <taxon>Viridiplantae</taxon>
        <taxon>Streptophyta</taxon>
        <taxon>Embryophyta</taxon>
        <taxon>Tracheophyta</taxon>
        <taxon>Spermatophyta</taxon>
        <taxon>Magnoliopsida</taxon>
        <taxon>Proteales</taxon>
        <taxon>Nelumbonaceae</taxon>
        <taxon>Nelumbo</taxon>
    </lineage>
</organism>
<feature type="region of interest" description="Disordered" evidence="7">
    <location>
        <begin position="240"/>
        <end position="264"/>
    </location>
</feature>
<evidence type="ECO:0000313" key="10">
    <source>
        <dbReference type="RefSeq" id="XP_010259395.1"/>
    </source>
</evidence>
<dbReference type="OrthoDB" id="1861835at2759"/>
<feature type="transmembrane region" description="Helical" evidence="8">
    <location>
        <begin position="129"/>
        <end position="151"/>
    </location>
</feature>
<dbReference type="GO" id="GO:0012505">
    <property type="term" value="C:endomembrane system"/>
    <property type="evidence" value="ECO:0007669"/>
    <property type="project" value="UniProtKB-SubCell"/>
</dbReference>
<dbReference type="OMA" id="CLMAEAT"/>
<feature type="transmembrane region" description="Helical" evidence="8">
    <location>
        <begin position="23"/>
        <end position="43"/>
    </location>
</feature>
<dbReference type="AlphaFoldDB" id="A0A1U8ABC4"/>
<name>A0A1U8ABC4_NELNU</name>